<evidence type="ECO:0000313" key="3">
    <source>
        <dbReference type="Proteomes" id="UP000811609"/>
    </source>
</evidence>
<evidence type="ECO:0000313" key="2">
    <source>
        <dbReference type="EMBL" id="KAG6627287.1"/>
    </source>
</evidence>
<feature type="region of interest" description="Disordered" evidence="1">
    <location>
        <begin position="114"/>
        <end position="140"/>
    </location>
</feature>
<dbReference type="AlphaFoldDB" id="A0A8T1NE95"/>
<comment type="caution">
    <text evidence="2">The sequence shown here is derived from an EMBL/GenBank/DDBJ whole genome shotgun (WGS) entry which is preliminary data.</text>
</comment>
<organism evidence="2 3">
    <name type="scientific">Carya illinoinensis</name>
    <name type="common">Pecan</name>
    <dbReference type="NCBI Taxonomy" id="32201"/>
    <lineage>
        <taxon>Eukaryota</taxon>
        <taxon>Viridiplantae</taxon>
        <taxon>Streptophyta</taxon>
        <taxon>Embryophyta</taxon>
        <taxon>Tracheophyta</taxon>
        <taxon>Spermatophyta</taxon>
        <taxon>Magnoliopsida</taxon>
        <taxon>eudicotyledons</taxon>
        <taxon>Gunneridae</taxon>
        <taxon>Pentapetalae</taxon>
        <taxon>rosids</taxon>
        <taxon>fabids</taxon>
        <taxon>Fagales</taxon>
        <taxon>Juglandaceae</taxon>
        <taxon>Carya</taxon>
    </lineage>
</organism>
<sequence length="168" mass="18753">MVTIQDIWEFQLAVLRVLKRGKELTKSMNISTNAKPFMITTPESLVASILEWGFLELELALGKILSQLSRLRTSLPSVVHFIHKGSLVCTSLNNSSMVRAAIFVIRDLSMSGRHGRKGKLGTVEELPGRRSMSREGPPTPWPPKLLPLTNLVKKLELLSVFVNHSVKL</sequence>
<protein>
    <submittedName>
        <fullName evidence="2">Uncharacterized protein</fullName>
    </submittedName>
</protein>
<evidence type="ECO:0000256" key="1">
    <source>
        <dbReference type="SAM" id="MobiDB-lite"/>
    </source>
</evidence>
<reference evidence="2" key="1">
    <citation type="submission" date="2020-12" db="EMBL/GenBank/DDBJ databases">
        <title>WGS assembly of Carya illinoinensis cv. Pawnee.</title>
        <authorList>
            <person name="Platts A."/>
            <person name="Shu S."/>
            <person name="Wright S."/>
            <person name="Barry K."/>
            <person name="Edger P."/>
            <person name="Pires J.C."/>
            <person name="Schmutz J."/>
        </authorList>
    </citation>
    <scope>NUCLEOTIDE SEQUENCE</scope>
    <source>
        <tissue evidence="2">Leaf</tissue>
    </source>
</reference>
<dbReference type="EMBL" id="CM031823">
    <property type="protein sequence ID" value="KAG6627287.1"/>
    <property type="molecule type" value="Genomic_DNA"/>
</dbReference>
<keyword evidence="3" id="KW-1185">Reference proteome</keyword>
<name>A0A8T1NE95_CARIL</name>
<gene>
    <name evidence="2" type="ORF">CIPAW_15G116500</name>
</gene>
<proteinExistence type="predicted"/>
<accession>A0A8T1NE95</accession>
<dbReference type="Proteomes" id="UP000811609">
    <property type="component" value="Chromosome 15"/>
</dbReference>